<sequence length="169" mass="18763">MTIETDRAAQRERVERFAREHPGSVMYDGATLLDVYSGKPLHLDWMRVARLEERSDAETGRPYLALARDDGSEVAMAEQGVVFPPCTTGTGPLDGLPRAVCFRDLAQAEGRLTHFLLDHPDERPSATHVSLFLFCLAVVDGARAAGFDVGREERRLEAVLNELEARKRG</sequence>
<keyword evidence="2" id="KW-1185">Reference proteome</keyword>
<name>B8JEQ5_ANAD2</name>
<dbReference type="HOGENOM" id="CLU_1575241_0_0_7"/>
<dbReference type="RefSeq" id="WP_012633954.1">
    <property type="nucleotide sequence ID" value="NC_011891.1"/>
</dbReference>
<evidence type="ECO:0000313" key="1">
    <source>
        <dbReference type="EMBL" id="ACL66201.1"/>
    </source>
</evidence>
<protein>
    <submittedName>
        <fullName evidence="1">Uncharacterized protein</fullName>
    </submittedName>
</protein>
<gene>
    <name evidence="1" type="ordered locus">A2cp1_2864</name>
</gene>
<evidence type="ECO:0000313" key="2">
    <source>
        <dbReference type="Proteomes" id="UP000007089"/>
    </source>
</evidence>
<organism evidence="1 2">
    <name type="scientific">Anaeromyxobacter dehalogenans (strain ATCC BAA-258 / DSM 21875 / 2CP-1)</name>
    <dbReference type="NCBI Taxonomy" id="455488"/>
    <lineage>
        <taxon>Bacteria</taxon>
        <taxon>Pseudomonadati</taxon>
        <taxon>Myxococcota</taxon>
        <taxon>Myxococcia</taxon>
        <taxon>Myxococcales</taxon>
        <taxon>Cystobacterineae</taxon>
        <taxon>Anaeromyxobacteraceae</taxon>
        <taxon>Anaeromyxobacter</taxon>
    </lineage>
</organism>
<dbReference type="KEGG" id="acp:A2cp1_2864"/>
<dbReference type="EMBL" id="CP001359">
    <property type="protein sequence ID" value="ACL66201.1"/>
    <property type="molecule type" value="Genomic_DNA"/>
</dbReference>
<accession>B8JEQ5</accession>
<dbReference type="Proteomes" id="UP000007089">
    <property type="component" value="Chromosome"/>
</dbReference>
<proteinExistence type="predicted"/>
<dbReference type="AlphaFoldDB" id="B8JEQ5"/>
<reference evidence="1" key="1">
    <citation type="submission" date="2009-01" db="EMBL/GenBank/DDBJ databases">
        <title>Complete sequence of Anaeromyxobacter dehalogenans 2CP-1.</title>
        <authorList>
            <consortium name="US DOE Joint Genome Institute"/>
            <person name="Lucas S."/>
            <person name="Copeland A."/>
            <person name="Lapidus A."/>
            <person name="Glavina del Rio T."/>
            <person name="Dalin E."/>
            <person name="Tice H."/>
            <person name="Bruce D."/>
            <person name="Goodwin L."/>
            <person name="Pitluck S."/>
            <person name="Saunders E."/>
            <person name="Brettin T."/>
            <person name="Detter J.C."/>
            <person name="Han C."/>
            <person name="Larimer F."/>
            <person name="Land M."/>
            <person name="Hauser L."/>
            <person name="Kyrpides N."/>
            <person name="Ovchinnikova G."/>
            <person name="Beliaev A.S."/>
            <person name="Richardson P."/>
        </authorList>
    </citation>
    <scope>NUCLEOTIDE SEQUENCE</scope>
    <source>
        <strain evidence="1">2CP-1</strain>
    </source>
</reference>